<dbReference type="EMBL" id="HBUF01055279">
    <property type="protein sequence ID" value="CAG6623613.1"/>
    <property type="molecule type" value="Transcribed_RNA"/>
</dbReference>
<reference evidence="5" key="1">
    <citation type="submission" date="2021-05" db="EMBL/GenBank/DDBJ databases">
        <authorList>
            <person name="Alioto T."/>
            <person name="Alioto T."/>
            <person name="Gomez Garrido J."/>
        </authorList>
    </citation>
    <scope>NUCLEOTIDE SEQUENCE</scope>
</reference>
<protein>
    <submittedName>
        <fullName evidence="5">Ankyrin repeat domain-containing protein 33B</fullName>
    </submittedName>
</protein>
<dbReference type="AlphaFoldDB" id="A0A8D8MFJ3"/>
<feature type="repeat" description="ANK" evidence="3">
    <location>
        <begin position="299"/>
        <end position="331"/>
    </location>
</feature>
<organism evidence="5">
    <name type="scientific">Cacopsylla melanoneura</name>
    <dbReference type="NCBI Taxonomy" id="428564"/>
    <lineage>
        <taxon>Eukaryota</taxon>
        <taxon>Metazoa</taxon>
        <taxon>Ecdysozoa</taxon>
        <taxon>Arthropoda</taxon>
        <taxon>Hexapoda</taxon>
        <taxon>Insecta</taxon>
        <taxon>Pterygota</taxon>
        <taxon>Neoptera</taxon>
        <taxon>Paraneoptera</taxon>
        <taxon>Hemiptera</taxon>
        <taxon>Sternorrhyncha</taxon>
        <taxon>Psylloidea</taxon>
        <taxon>Psyllidae</taxon>
        <taxon>Psyllinae</taxon>
        <taxon>Cacopsylla</taxon>
    </lineage>
</organism>
<evidence type="ECO:0000256" key="3">
    <source>
        <dbReference type="PROSITE-ProRule" id="PRU00023"/>
    </source>
</evidence>
<dbReference type="InterPro" id="IPR036770">
    <property type="entry name" value="Ankyrin_rpt-contain_sf"/>
</dbReference>
<dbReference type="PANTHER" id="PTHR24173">
    <property type="entry name" value="ANKYRIN REPEAT CONTAINING"/>
    <property type="match status" value="1"/>
</dbReference>
<dbReference type="SUPFAM" id="SSF48403">
    <property type="entry name" value="Ankyrin repeat"/>
    <property type="match status" value="1"/>
</dbReference>
<feature type="compositionally biased region" description="Polar residues" evidence="4">
    <location>
        <begin position="50"/>
        <end position="68"/>
    </location>
</feature>
<dbReference type="PRINTS" id="PR01415">
    <property type="entry name" value="ANKYRIN"/>
</dbReference>
<feature type="compositionally biased region" description="Basic and acidic residues" evidence="4">
    <location>
        <begin position="155"/>
        <end position="178"/>
    </location>
</feature>
<feature type="compositionally biased region" description="Polar residues" evidence="4">
    <location>
        <begin position="86"/>
        <end position="97"/>
    </location>
</feature>
<dbReference type="Pfam" id="PF12796">
    <property type="entry name" value="Ank_2"/>
    <property type="match status" value="1"/>
</dbReference>
<evidence type="ECO:0000256" key="1">
    <source>
        <dbReference type="ARBA" id="ARBA00022737"/>
    </source>
</evidence>
<sequence length="519" mass="57480">MKPVPSKWKPKTDPVLDYNDISHNDNVNNSRNMTPKRGIRRPMYIEDCQDSFTPVSTLRHSPSFTTKLTHPVSEDKLSPKTPRRSVPTNKSRRSSSPCIGRQLGDGRRSGSDSKQPPAHDNKEQQRRKRTNESEEDTRTRLGRENTVPSKSSLGKGKDKQLRERWAGWESEGKRGHVEESRRRVHFELPVHVRPRKSTLRSGSAALPREYFSSSRRPLAPATGRLYNTAVALLRAAKDNEEELLYQALAAENLVESEDVNICDNTGRTAVSYIASNGNLEVLELLLQNKHLDINKPDNEGNTPLHFAAQAGQVESINFIITKCPDVEIDARNDLGFTPIMKAAIQGRTKCAKLLLVAGASPTMRDTGRGLRAEQWARFCGRYVCADVIEKLARNKLLERSTHVGKWGSDTDLVPHLVNGKLQPPSISFYQTQCHSGGLKSKLKKAFRTSSNPLSNDSAFSLVTQLTSAALCASSPVLPGQTPPVVKSLIRPLTVPKVQVTQVPDTSPPGGGSTKQKKKK</sequence>
<dbReference type="PANTHER" id="PTHR24173:SF40">
    <property type="entry name" value="AGAP006757-PA"/>
    <property type="match status" value="1"/>
</dbReference>
<evidence type="ECO:0000313" key="5">
    <source>
        <dbReference type="EMBL" id="CAG6623613.1"/>
    </source>
</evidence>
<accession>A0A8D8MFJ3</accession>
<feature type="compositionally biased region" description="Polar residues" evidence="4">
    <location>
        <begin position="24"/>
        <end position="33"/>
    </location>
</feature>
<feature type="region of interest" description="Disordered" evidence="4">
    <location>
        <begin position="1"/>
        <end position="178"/>
    </location>
</feature>
<dbReference type="Pfam" id="PF00023">
    <property type="entry name" value="Ank"/>
    <property type="match status" value="1"/>
</dbReference>
<dbReference type="EMBL" id="HBUF01055280">
    <property type="protein sequence ID" value="CAG6623614.1"/>
    <property type="molecule type" value="Transcribed_RNA"/>
</dbReference>
<proteinExistence type="predicted"/>
<dbReference type="Gene3D" id="1.25.40.20">
    <property type="entry name" value="Ankyrin repeat-containing domain"/>
    <property type="match status" value="1"/>
</dbReference>
<dbReference type="InterPro" id="IPR002110">
    <property type="entry name" value="Ankyrin_rpt"/>
</dbReference>
<keyword evidence="1" id="KW-0677">Repeat</keyword>
<dbReference type="PROSITE" id="PS50297">
    <property type="entry name" value="ANK_REP_REGION"/>
    <property type="match status" value="2"/>
</dbReference>
<feature type="repeat" description="ANK" evidence="3">
    <location>
        <begin position="334"/>
        <end position="366"/>
    </location>
</feature>
<evidence type="ECO:0000256" key="2">
    <source>
        <dbReference type="ARBA" id="ARBA00023043"/>
    </source>
</evidence>
<feature type="compositionally biased region" description="Basic and acidic residues" evidence="4">
    <location>
        <begin position="104"/>
        <end position="143"/>
    </location>
</feature>
<evidence type="ECO:0000256" key="4">
    <source>
        <dbReference type="SAM" id="MobiDB-lite"/>
    </source>
</evidence>
<name>A0A8D8MFJ3_9HEMI</name>
<feature type="region of interest" description="Disordered" evidence="4">
    <location>
        <begin position="498"/>
        <end position="519"/>
    </location>
</feature>
<keyword evidence="2 3" id="KW-0040">ANK repeat</keyword>
<dbReference type="PROSITE" id="PS50088">
    <property type="entry name" value="ANK_REPEAT"/>
    <property type="match status" value="2"/>
</dbReference>
<dbReference type="SMART" id="SM00248">
    <property type="entry name" value="ANK"/>
    <property type="match status" value="3"/>
</dbReference>